<protein>
    <submittedName>
        <fullName evidence="3">Beta-lactamase/transpeptidase-like protein</fullName>
    </submittedName>
</protein>
<feature type="domain" description="Beta-lactamase-related" evidence="2">
    <location>
        <begin position="81"/>
        <end position="424"/>
    </location>
</feature>
<dbReference type="Proteomes" id="UP001215280">
    <property type="component" value="Unassembled WGS sequence"/>
</dbReference>
<evidence type="ECO:0000313" key="3">
    <source>
        <dbReference type="EMBL" id="KAJ7781723.1"/>
    </source>
</evidence>
<name>A0AAD7KC96_9AGAR</name>
<comment type="caution">
    <text evidence="3">The sequence shown here is derived from an EMBL/GenBank/DDBJ whole genome shotgun (WGS) entry which is preliminary data.</text>
</comment>
<dbReference type="SUPFAM" id="SSF56601">
    <property type="entry name" value="beta-lactamase/transpeptidase-like"/>
    <property type="match status" value="1"/>
</dbReference>
<dbReference type="AlphaFoldDB" id="A0AAD7KC96"/>
<dbReference type="Pfam" id="PF00144">
    <property type="entry name" value="Beta-lactamase"/>
    <property type="match status" value="1"/>
</dbReference>
<proteinExistence type="inferred from homology"/>
<dbReference type="InterPro" id="IPR051478">
    <property type="entry name" value="Beta-lactamase-like_AB/R"/>
</dbReference>
<dbReference type="EMBL" id="JARJLG010000004">
    <property type="protein sequence ID" value="KAJ7781723.1"/>
    <property type="molecule type" value="Genomic_DNA"/>
</dbReference>
<comment type="similarity">
    <text evidence="1">Belongs to the beta-lactamase family.</text>
</comment>
<dbReference type="InterPro" id="IPR012338">
    <property type="entry name" value="Beta-lactam/transpept-like"/>
</dbReference>
<dbReference type="InterPro" id="IPR001466">
    <property type="entry name" value="Beta-lactam-related"/>
</dbReference>
<dbReference type="PANTHER" id="PTHR22935">
    <property type="entry name" value="PENICILLIN-BINDING PROTEIN"/>
    <property type="match status" value="1"/>
</dbReference>
<evidence type="ECO:0000313" key="4">
    <source>
        <dbReference type="Proteomes" id="UP001215280"/>
    </source>
</evidence>
<organism evidence="3 4">
    <name type="scientific">Mycena maculata</name>
    <dbReference type="NCBI Taxonomy" id="230809"/>
    <lineage>
        <taxon>Eukaryota</taxon>
        <taxon>Fungi</taxon>
        <taxon>Dikarya</taxon>
        <taxon>Basidiomycota</taxon>
        <taxon>Agaricomycotina</taxon>
        <taxon>Agaricomycetes</taxon>
        <taxon>Agaricomycetidae</taxon>
        <taxon>Agaricales</taxon>
        <taxon>Marasmiineae</taxon>
        <taxon>Mycenaceae</taxon>
        <taxon>Mycena</taxon>
    </lineage>
</organism>
<dbReference type="PANTHER" id="PTHR22935:SF95">
    <property type="entry name" value="BETA-LACTAMASE-LIKE 1-RELATED"/>
    <property type="match status" value="1"/>
</dbReference>
<evidence type="ECO:0000259" key="2">
    <source>
        <dbReference type="Pfam" id="PF00144"/>
    </source>
</evidence>
<reference evidence="3" key="1">
    <citation type="submission" date="2023-03" db="EMBL/GenBank/DDBJ databases">
        <title>Massive genome expansion in bonnet fungi (Mycena s.s.) driven by repeated elements and novel gene families across ecological guilds.</title>
        <authorList>
            <consortium name="Lawrence Berkeley National Laboratory"/>
            <person name="Harder C.B."/>
            <person name="Miyauchi S."/>
            <person name="Viragh M."/>
            <person name="Kuo A."/>
            <person name="Thoen E."/>
            <person name="Andreopoulos B."/>
            <person name="Lu D."/>
            <person name="Skrede I."/>
            <person name="Drula E."/>
            <person name="Henrissat B."/>
            <person name="Morin E."/>
            <person name="Kohler A."/>
            <person name="Barry K."/>
            <person name="LaButti K."/>
            <person name="Morin E."/>
            <person name="Salamov A."/>
            <person name="Lipzen A."/>
            <person name="Mereny Z."/>
            <person name="Hegedus B."/>
            <person name="Baldrian P."/>
            <person name="Stursova M."/>
            <person name="Weitz H."/>
            <person name="Taylor A."/>
            <person name="Grigoriev I.V."/>
            <person name="Nagy L.G."/>
            <person name="Martin F."/>
            <person name="Kauserud H."/>
        </authorList>
    </citation>
    <scope>NUCLEOTIDE SEQUENCE</scope>
    <source>
        <strain evidence="3">CBHHK188m</strain>
    </source>
</reference>
<accession>A0AAD7KC96</accession>
<dbReference type="Gene3D" id="3.40.710.10">
    <property type="entry name" value="DD-peptidase/beta-lactamase superfamily"/>
    <property type="match status" value="1"/>
</dbReference>
<sequence length="564" mass="62017">MHLWQNTLVGLISVVLGAHYTGFLPLPRLSSHQSTPDETERFSCRPFLPPLFVHSPPHIDDPLIKAASLRTGQFLESRFSKKDIDSLSVAVVSSNGVLFEANYGVMRGNESGTSPATTSDSMYRIASVSKLFTVLEGHILAEKGVISWDDPVNKYLPDFKPRLDATSATEPSVTLFQLANHMSGLGRDWPPGNVANWPKDLFGAGPPPTNGLPFPDHASLFRAIEKNPLVSHPYAIPGYSNTGIGVLGLALVAANRIANGPREPSSYATLLERDIFDPLGLNGSHFLTTDNNKHLVVVPSLAPEVADQDFLDAMNPAGGQFSSLRDSITVLQTLLNPSDQRSLITKQTMDSWMHTFHAFEEDDLTEVGFLWEIVKARDSNNRFRKIYWKLGAMAGYHAALAIHPGTSYGVAVLLGGHYPDAAKIAYDVFELFQPAIDHSLADLANSMYAGKWTSSDGKSSATVSVDKGTLYVEHLDVNGTDILSMFNSPHRVALRWTHHDKFRLDIGIPFYNGKMHMGCYPYWVGMDLWGMRDGNALNAIEFSGDETGRRLHVPAIGMEMTRGR</sequence>
<keyword evidence="4" id="KW-1185">Reference proteome</keyword>
<evidence type="ECO:0000256" key="1">
    <source>
        <dbReference type="ARBA" id="ARBA00038473"/>
    </source>
</evidence>
<gene>
    <name evidence="3" type="ORF">DFH07DRAFT_874740</name>
</gene>